<sequence>MTGATARTGTDEPGVRPGIGVLLAACISTLVVNANTSAVSILIPSISTDLDAPLDLLQWAVTGYLLVGAATIVTTGALGDVFGRRRVFVAGLLLFVATSVLIALSPSGAVVVAGRVVAGAAGATVLACGLSLLSVASSGQGQMWGVSLWGGASAVGAAAGPVIGGVLNEVSGWQGLFWLNAVVAAACVPLTWATVAESADPERSRRIDWAGTVLVAAVLVPFVFAMTEGSTWGWLSLPTLACLLVSVLAAVGFVLVERRVSAPLIDLALLRNVLLVGSTLAILIGAGAIAAISFLISLYFQNPLTFGMSSLQAGLATLPVAAAVVVAAPLVSPLAHTFSARLVVMAGFVLLTVSFGVLAAVRPGWGYGAFLLPLLGVAVGLALSNGPASSVSTACVPAEQVGSASGISNMARYVGGAVLTAVVAGIVTRVASAKLDAGAAGAEALAAGFGRACLVLAVFSASGILLGWLVARRARRPGVADLAAAAASTVHTLPPVGSAAPDGGSPGGTGRHRRTGA</sequence>
<evidence type="ECO:0000256" key="6">
    <source>
        <dbReference type="SAM" id="Phobius"/>
    </source>
</evidence>
<dbReference type="Gene3D" id="1.20.1250.20">
    <property type="entry name" value="MFS general substrate transporter like domains"/>
    <property type="match status" value="1"/>
</dbReference>
<feature type="transmembrane region" description="Helical" evidence="6">
    <location>
        <begin position="338"/>
        <end position="359"/>
    </location>
</feature>
<proteinExistence type="predicted"/>
<dbReference type="PANTHER" id="PTHR42718:SF49">
    <property type="entry name" value="EXPORT PROTEIN"/>
    <property type="match status" value="1"/>
</dbReference>
<feature type="transmembrane region" description="Helical" evidence="6">
    <location>
        <begin position="444"/>
        <end position="470"/>
    </location>
</feature>
<feature type="domain" description="Major facilitator superfamily (MFS) profile" evidence="7">
    <location>
        <begin position="21"/>
        <end position="475"/>
    </location>
</feature>
<feature type="transmembrane region" description="Helical" evidence="6">
    <location>
        <begin position="143"/>
        <end position="163"/>
    </location>
</feature>
<dbReference type="Proteomes" id="UP001500928">
    <property type="component" value="Unassembled WGS sequence"/>
</dbReference>
<gene>
    <name evidence="8" type="ORF">GCM10023200_16050</name>
</gene>
<comment type="caution">
    <text evidence="8">The sequence shown here is derived from an EMBL/GenBank/DDBJ whole genome shotgun (WGS) entry which is preliminary data.</text>
</comment>
<evidence type="ECO:0000313" key="8">
    <source>
        <dbReference type="EMBL" id="GAA4783401.1"/>
    </source>
</evidence>
<dbReference type="PANTHER" id="PTHR42718">
    <property type="entry name" value="MAJOR FACILITATOR SUPERFAMILY MULTIDRUG TRANSPORTER MFSC"/>
    <property type="match status" value="1"/>
</dbReference>
<evidence type="ECO:0000256" key="3">
    <source>
        <dbReference type="ARBA" id="ARBA00022989"/>
    </source>
</evidence>
<evidence type="ECO:0000256" key="4">
    <source>
        <dbReference type="ARBA" id="ARBA00023136"/>
    </source>
</evidence>
<keyword evidence="9" id="KW-1185">Reference proteome</keyword>
<keyword evidence="3 6" id="KW-1133">Transmembrane helix</keyword>
<feature type="transmembrane region" description="Helical" evidence="6">
    <location>
        <begin position="207"/>
        <end position="226"/>
    </location>
</feature>
<comment type="subcellular location">
    <subcellularLocation>
        <location evidence="1">Cell membrane</location>
        <topology evidence="1">Multi-pass membrane protein</topology>
    </subcellularLocation>
</comment>
<feature type="transmembrane region" description="Helical" evidence="6">
    <location>
        <begin position="365"/>
        <end position="383"/>
    </location>
</feature>
<organism evidence="8 9">
    <name type="scientific">Actinomycetospora chlora</name>
    <dbReference type="NCBI Taxonomy" id="663608"/>
    <lineage>
        <taxon>Bacteria</taxon>
        <taxon>Bacillati</taxon>
        <taxon>Actinomycetota</taxon>
        <taxon>Actinomycetes</taxon>
        <taxon>Pseudonocardiales</taxon>
        <taxon>Pseudonocardiaceae</taxon>
        <taxon>Actinomycetospora</taxon>
    </lineage>
</organism>
<feature type="transmembrane region" description="Helical" evidence="6">
    <location>
        <begin position="413"/>
        <end position="432"/>
    </location>
</feature>
<dbReference type="Pfam" id="PF07690">
    <property type="entry name" value="MFS_1"/>
    <property type="match status" value="1"/>
</dbReference>
<keyword evidence="2 6" id="KW-0812">Transmembrane</keyword>
<accession>A0ABP9AN65</accession>
<reference evidence="9" key="1">
    <citation type="journal article" date="2019" name="Int. J. Syst. Evol. Microbiol.">
        <title>The Global Catalogue of Microorganisms (GCM) 10K type strain sequencing project: providing services to taxonomists for standard genome sequencing and annotation.</title>
        <authorList>
            <consortium name="The Broad Institute Genomics Platform"/>
            <consortium name="The Broad Institute Genome Sequencing Center for Infectious Disease"/>
            <person name="Wu L."/>
            <person name="Ma J."/>
        </authorList>
    </citation>
    <scope>NUCLEOTIDE SEQUENCE [LARGE SCALE GENOMIC DNA]</scope>
    <source>
        <strain evidence="9">JCM 17979</strain>
    </source>
</reference>
<dbReference type="CDD" id="cd17321">
    <property type="entry name" value="MFS_MMR_MDR_like"/>
    <property type="match status" value="1"/>
</dbReference>
<dbReference type="InterPro" id="IPR036259">
    <property type="entry name" value="MFS_trans_sf"/>
</dbReference>
<evidence type="ECO:0000256" key="1">
    <source>
        <dbReference type="ARBA" id="ARBA00004651"/>
    </source>
</evidence>
<protein>
    <submittedName>
        <fullName evidence="8">MFS transporter</fullName>
    </submittedName>
</protein>
<feature type="transmembrane region" description="Helical" evidence="6">
    <location>
        <begin position="116"/>
        <end position="136"/>
    </location>
</feature>
<dbReference type="InterPro" id="IPR011701">
    <property type="entry name" value="MFS"/>
</dbReference>
<feature type="transmembrane region" description="Helical" evidence="6">
    <location>
        <begin position="175"/>
        <end position="195"/>
    </location>
</feature>
<keyword evidence="4 6" id="KW-0472">Membrane</keyword>
<evidence type="ECO:0000313" key="9">
    <source>
        <dbReference type="Proteomes" id="UP001500928"/>
    </source>
</evidence>
<feature type="transmembrane region" description="Helical" evidence="6">
    <location>
        <begin position="268"/>
        <end position="299"/>
    </location>
</feature>
<evidence type="ECO:0000259" key="7">
    <source>
        <dbReference type="PROSITE" id="PS50850"/>
    </source>
</evidence>
<dbReference type="InterPro" id="IPR020846">
    <property type="entry name" value="MFS_dom"/>
</dbReference>
<feature type="transmembrane region" description="Helical" evidence="6">
    <location>
        <begin position="21"/>
        <end position="44"/>
    </location>
</feature>
<feature type="transmembrane region" description="Helical" evidence="6">
    <location>
        <begin position="87"/>
        <end position="104"/>
    </location>
</feature>
<evidence type="ECO:0000256" key="5">
    <source>
        <dbReference type="SAM" id="MobiDB-lite"/>
    </source>
</evidence>
<dbReference type="PROSITE" id="PS50850">
    <property type="entry name" value="MFS"/>
    <property type="match status" value="1"/>
</dbReference>
<evidence type="ECO:0000256" key="2">
    <source>
        <dbReference type="ARBA" id="ARBA00022692"/>
    </source>
</evidence>
<dbReference type="Gene3D" id="1.20.1720.10">
    <property type="entry name" value="Multidrug resistance protein D"/>
    <property type="match status" value="1"/>
</dbReference>
<dbReference type="EMBL" id="BAABHO010000009">
    <property type="protein sequence ID" value="GAA4783401.1"/>
    <property type="molecule type" value="Genomic_DNA"/>
</dbReference>
<name>A0ABP9AN65_9PSEU</name>
<feature type="transmembrane region" description="Helical" evidence="6">
    <location>
        <begin position="232"/>
        <end position="256"/>
    </location>
</feature>
<dbReference type="SUPFAM" id="SSF103473">
    <property type="entry name" value="MFS general substrate transporter"/>
    <property type="match status" value="1"/>
</dbReference>
<feature type="region of interest" description="Disordered" evidence="5">
    <location>
        <begin position="494"/>
        <end position="517"/>
    </location>
</feature>
<dbReference type="RefSeq" id="WP_345412762.1">
    <property type="nucleotide sequence ID" value="NZ_BAABHO010000009.1"/>
</dbReference>
<feature type="transmembrane region" description="Helical" evidence="6">
    <location>
        <begin position="56"/>
        <end position="75"/>
    </location>
</feature>
<feature type="transmembrane region" description="Helical" evidence="6">
    <location>
        <begin position="311"/>
        <end position="331"/>
    </location>
</feature>